<feature type="signal peptide" evidence="1">
    <location>
        <begin position="1"/>
        <end position="23"/>
    </location>
</feature>
<name>A0A0T5PD66_9RHOB</name>
<accession>A0A0T5PD66</accession>
<sequence>MHKVLFALTAVASLSATTLSATADDFSATLSNYYETAIAHWANDPALISAIEAQNAARSGLTQADIDAMDAEWRSEVGAADAPIIQPVLHNDAADFLRTRVEDSGGVITEAFAMDAHGLNVASTSMTSDMWQGDEAKFTETYAKGPGAIHLGEVEFDESTQTYQGYISVTLTDPETGEPVGALTVGVNAEALM</sequence>
<evidence type="ECO:0000313" key="4">
    <source>
        <dbReference type="Proteomes" id="UP000051401"/>
    </source>
</evidence>
<dbReference type="Proteomes" id="UP000051401">
    <property type="component" value="Unassembled WGS sequence"/>
</dbReference>
<dbReference type="EMBL" id="CP031598">
    <property type="protein sequence ID" value="QEW26202.1"/>
    <property type="molecule type" value="Genomic_DNA"/>
</dbReference>
<evidence type="ECO:0000313" key="5">
    <source>
        <dbReference type="Proteomes" id="UP000325785"/>
    </source>
</evidence>
<proteinExistence type="predicted"/>
<keyword evidence="4" id="KW-1185">Reference proteome</keyword>
<evidence type="ECO:0000313" key="2">
    <source>
        <dbReference type="EMBL" id="KRS18879.1"/>
    </source>
</evidence>
<organism evidence="2 4">
    <name type="scientific">Roseovarius indicus</name>
    <dbReference type="NCBI Taxonomy" id="540747"/>
    <lineage>
        <taxon>Bacteria</taxon>
        <taxon>Pseudomonadati</taxon>
        <taxon>Pseudomonadota</taxon>
        <taxon>Alphaproteobacteria</taxon>
        <taxon>Rhodobacterales</taxon>
        <taxon>Roseobacteraceae</taxon>
        <taxon>Roseovarius</taxon>
    </lineage>
</organism>
<reference evidence="3 5" key="2">
    <citation type="submission" date="2018-08" db="EMBL/GenBank/DDBJ databases">
        <title>Genetic Globetrotter - A new plasmid hitch-hiking vast phylogenetic and geographic distances.</title>
        <authorList>
            <person name="Vollmers J."/>
            <person name="Petersen J."/>
        </authorList>
    </citation>
    <scope>NUCLEOTIDE SEQUENCE [LARGE SCALE GENOMIC DNA]</scope>
    <source>
        <strain evidence="3 5">DSM 26383</strain>
    </source>
</reference>
<keyword evidence="1" id="KW-0732">Signal</keyword>
<evidence type="ECO:0000256" key="1">
    <source>
        <dbReference type="SAM" id="SignalP"/>
    </source>
</evidence>
<gene>
    <name evidence="3" type="ORF">RIdsm_01999</name>
    <name evidence="2" type="ORF">XM52_04125</name>
</gene>
<evidence type="ECO:0000313" key="3">
    <source>
        <dbReference type="EMBL" id="QEW26202.1"/>
    </source>
</evidence>
<dbReference type="RefSeq" id="WP_057813576.1">
    <property type="nucleotide sequence ID" value="NZ_CP031598.1"/>
</dbReference>
<protein>
    <submittedName>
        <fullName evidence="2">Uncharacterized protein</fullName>
    </submittedName>
</protein>
<dbReference type="EMBL" id="LAXI01000002">
    <property type="protein sequence ID" value="KRS18879.1"/>
    <property type="molecule type" value="Genomic_DNA"/>
</dbReference>
<dbReference type="PATRIC" id="fig|540747.5.peg.2399"/>
<dbReference type="STRING" id="540747.SAMN04488031_103412"/>
<dbReference type="AlphaFoldDB" id="A0A0T5PD66"/>
<dbReference type="Proteomes" id="UP000325785">
    <property type="component" value="Chromosome"/>
</dbReference>
<reference evidence="2 4" key="1">
    <citation type="submission" date="2015-04" db="EMBL/GenBank/DDBJ databases">
        <title>The draft genome sequence of Roseovarius indicus B108T.</title>
        <authorList>
            <person name="Li G."/>
            <person name="Lai Q."/>
            <person name="Shao Z."/>
            <person name="Yan P."/>
        </authorList>
    </citation>
    <scope>NUCLEOTIDE SEQUENCE [LARGE SCALE GENOMIC DNA]</scope>
    <source>
        <strain evidence="2 4">B108</strain>
    </source>
</reference>
<dbReference type="KEGG" id="rid:RIdsm_01999"/>
<feature type="chain" id="PRO_5010437615" evidence="1">
    <location>
        <begin position="24"/>
        <end position="193"/>
    </location>
</feature>